<protein>
    <submittedName>
        <fullName evidence="12">Borealin N terminal-domain-containing protein</fullName>
    </submittedName>
</protein>
<comment type="caution">
    <text evidence="12">The sequence shown here is derived from an EMBL/GenBank/DDBJ whole genome shotgun (WGS) entry which is preliminary data.</text>
</comment>
<keyword evidence="6" id="KW-0498">Mitosis</keyword>
<dbReference type="PANTHER" id="PTHR16040:SF7">
    <property type="entry name" value="AUSTRALIN, ISOFORM A-RELATED"/>
    <property type="match status" value="1"/>
</dbReference>
<keyword evidence="4" id="KW-0158">Chromosome</keyword>
<evidence type="ECO:0000256" key="9">
    <source>
        <dbReference type="ARBA" id="ARBA00023328"/>
    </source>
</evidence>
<comment type="subcellular location">
    <subcellularLocation>
        <location evidence="2">Chromosome</location>
        <location evidence="2">Centromere</location>
    </subcellularLocation>
    <subcellularLocation>
        <location evidence="1">Nucleus</location>
    </subcellularLocation>
</comment>
<dbReference type="Proteomes" id="UP001172155">
    <property type="component" value="Unassembled WGS sequence"/>
</dbReference>
<feature type="region of interest" description="Disordered" evidence="10">
    <location>
        <begin position="340"/>
        <end position="369"/>
    </location>
</feature>
<dbReference type="AlphaFoldDB" id="A0AA40F5N6"/>
<dbReference type="GO" id="GO:0051233">
    <property type="term" value="C:spindle midzone"/>
    <property type="evidence" value="ECO:0007669"/>
    <property type="project" value="TreeGrafter"/>
</dbReference>
<evidence type="ECO:0000256" key="2">
    <source>
        <dbReference type="ARBA" id="ARBA00004584"/>
    </source>
</evidence>
<evidence type="ECO:0000259" key="11">
    <source>
        <dbReference type="Pfam" id="PF10444"/>
    </source>
</evidence>
<keyword evidence="7" id="KW-0539">Nucleus</keyword>
<evidence type="ECO:0000313" key="13">
    <source>
        <dbReference type="Proteomes" id="UP001172155"/>
    </source>
</evidence>
<keyword evidence="5" id="KW-0132">Cell division</keyword>
<dbReference type="InterPro" id="IPR018851">
    <property type="entry name" value="Borealin_N"/>
</dbReference>
<name>A0AA40F5N6_9PEZI</name>
<dbReference type="GO" id="GO:0032133">
    <property type="term" value="C:chromosome passenger complex"/>
    <property type="evidence" value="ECO:0007669"/>
    <property type="project" value="TreeGrafter"/>
</dbReference>
<evidence type="ECO:0000256" key="3">
    <source>
        <dbReference type="ARBA" id="ARBA00009914"/>
    </source>
</evidence>
<feature type="compositionally biased region" description="Basic and acidic residues" evidence="10">
    <location>
        <begin position="160"/>
        <end position="180"/>
    </location>
</feature>
<feature type="compositionally biased region" description="Polar residues" evidence="10">
    <location>
        <begin position="190"/>
        <end position="208"/>
    </location>
</feature>
<evidence type="ECO:0000256" key="5">
    <source>
        <dbReference type="ARBA" id="ARBA00022618"/>
    </source>
</evidence>
<reference evidence="12" key="1">
    <citation type="submission" date="2023-06" db="EMBL/GenBank/DDBJ databases">
        <title>Genome-scale phylogeny and comparative genomics of the fungal order Sordariales.</title>
        <authorList>
            <consortium name="Lawrence Berkeley National Laboratory"/>
            <person name="Hensen N."/>
            <person name="Bonometti L."/>
            <person name="Westerberg I."/>
            <person name="Brannstrom I.O."/>
            <person name="Guillou S."/>
            <person name="Cros-Aarteil S."/>
            <person name="Calhoun S."/>
            <person name="Haridas S."/>
            <person name="Kuo A."/>
            <person name="Mondo S."/>
            <person name="Pangilinan J."/>
            <person name="Riley R."/>
            <person name="LaButti K."/>
            <person name="Andreopoulos B."/>
            <person name="Lipzen A."/>
            <person name="Chen C."/>
            <person name="Yanf M."/>
            <person name="Daum C."/>
            <person name="Ng V."/>
            <person name="Clum A."/>
            <person name="Steindorff A."/>
            <person name="Ohm R."/>
            <person name="Martin F."/>
            <person name="Silar P."/>
            <person name="Natvig D."/>
            <person name="Lalanne C."/>
            <person name="Gautier V."/>
            <person name="Ament-velasquez S.L."/>
            <person name="Kruys A."/>
            <person name="Hutchinson M.I."/>
            <person name="Powell A.J."/>
            <person name="Barry K."/>
            <person name="Miller A.N."/>
            <person name="Grigoriev I.V."/>
            <person name="Debuchy R."/>
            <person name="Gladieux P."/>
            <person name="Thoren M.H."/>
            <person name="Johannesson H."/>
        </authorList>
    </citation>
    <scope>NUCLEOTIDE SEQUENCE</scope>
    <source>
        <strain evidence="12">SMH3187-1</strain>
    </source>
</reference>
<comment type="similarity">
    <text evidence="3">Belongs to the borealin family.</text>
</comment>
<dbReference type="EMBL" id="JAUKUD010000002">
    <property type="protein sequence ID" value="KAK0751722.1"/>
    <property type="molecule type" value="Genomic_DNA"/>
</dbReference>
<dbReference type="Pfam" id="PF10444">
    <property type="entry name" value="Nbl1_Borealin_N"/>
    <property type="match status" value="1"/>
</dbReference>
<feature type="compositionally biased region" description="Polar residues" evidence="10">
    <location>
        <begin position="23"/>
        <end position="38"/>
    </location>
</feature>
<evidence type="ECO:0000256" key="6">
    <source>
        <dbReference type="ARBA" id="ARBA00022776"/>
    </source>
</evidence>
<dbReference type="GO" id="GO:0005634">
    <property type="term" value="C:nucleus"/>
    <property type="evidence" value="ECO:0007669"/>
    <property type="project" value="UniProtKB-SubCell"/>
</dbReference>
<evidence type="ECO:0000256" key="7">
    <source>
        <dbReference type="ARBA" id="ARBA00023242"/>
    </source>
</evidence>
<feature type="compositionally biased region" description="Low complexity" evidence="10">
    <location>
        <begin position="340"/>
        <end position="360"/>
    </location>
</feature>
<evidence type="ECO:0000256" key="10">
    <source>
        <dbReference type="SAM" id="MobiDB-lite"/>
    </source>
</evidence>
<gene>
    <name evidence="12" type="ORF">B0T18DRAFT_478549</name>
</gene>
<dbReference type="GO" id="GO:0000070">
    <property type="term" value="P:mitotic sister chromatid segregation"/>
    <property type="evidence" value="ECO:0007669"/>
    <property type="project" value="TreeGrafter"/>
</dbReference>
<feature type="compositionally biased region" description="Low complexity" evidence="10">
    <location>
        <begin position="287"/>
        <end position="328"/>
    </location>
</feature>
<feature type="compositionally biased region" description="Polar residues" evidence="10">
    <location>
        <begin position="232"/>
        <end position="241"/>
    </location>
</feature>
<feature type="compositionally biased region" description="Basic residues" evidence="10">
    <location>
        <begin position="1"/>
        <end position="11"/>
    </location>
</feature>
<organism evidence="12 13">
    <name type="scientific">Schizothecium vesticola</name>
    <dbReference type="NCBI Taxonomy" id="314040"/>
    <lineage>
        <taxon>Eukaryota</taxon>
        <taxon>Fungi</taxon>
        <taxon>Dikarya</taxon>
        <taxon>Ascomycota</taxon>
        <taxon>Pezizomycotina</taxon>
        <taxon>Sordariomycetes</taxon>
        <taxon>Sordariomycetidae</taxon>
        <taxon>Sordariales</taxon>
        <taxon>Schizotheciaceae</taxon>
        <taxon>Schizothecium</taxon>
    </lineage>
</organism>
<keyword evidence="9" id="KW-0137">Centromere</keyword>
<feature type="region of interest" description="Disordered" evidence="10">
    <location>
        <begin position="1"/>
        <end position="46"/>
    </location>
</feature>
<proteinExistence type="inferred from homology"/>
<evidence type="ECO:0000256" key="4">
    <source>
        <dbReference type="ARBA" id="ARBA00022454"/>
    </source>
</evidence>
<dbReference type="PANTHER" id="PTHR16040">
    <property type="entry name" value="AUSTRALIN, ISOFORM A-RELATED"/>
    <property type="match status" value="1"/>
</dbReference>
<evidence type="ECO:0000313" key="12">
    <source>
        <dbReference type="EMBL" id="KAK0751722.1"/>
    </source>
</evidence>
<accession>A0AA40F5N6</accession>
<feature type="domain" description="Borealin N-terminal" evidence="11">
    <location>
        <begin position="56"/>
        <end position="112"/>
    </location>
</feature>
<dbReference type="InterPro" id="IPR018867">
    <property type="entry name" value="Cell_div_borealin"/>
</dbReference>
<dbReference type="GO" id="GO:0051301">
    <property type="term" value="P:cell division"/>
    <property type="evidence" value="ECO:0007669"/>
    <property type="project" value="UniProtKB-KW"/>
</dbReference>
<feature type="region of interest" description="Disordered" evidence="10">
    <location>
        <begin position="117"/>
        <end position="328"/>
    </location>
</feature>
<evidence type="ECO:0000256" key="8">
    <source>
        <dbReference type="ARBA" id="ARBA00023306"/>
    </source>
</evidence>
<sequence>MPPARGTKRKSNQVTMSDDESTTRNAASQIVPTKTGTPSRDESPLKKRKLNFTVMQKQALVDNLQLEITERARKLRATYNIHAQSLRTRIEIRVNRIPLSLRKVKLGDLVQKYADQQQRTQKAAAKGPPVPEKDINHGRPALRKPPVTYPGSPMRAAKRMSHEMTGGDKENDVEGLDMPKKKARPGQATAEISRNPGQVLSPASSNSRIAPRERPAASPVKSSIARPVSPTKMATATNMISNMVGKARTRAKTTASTTASSFSATTTTASKPRRTIGQPAAPPSRPPTRTTRRVSGISESSDGSTSTVVRKRPATAMATTRAPAAAKRSVMGTIKKGVAATATKKAPAAVAKPTAASTAGTGRVLRKRG</sequence>
<evidence type="ECO:0000256" key="1">
    <source>
        <dbReference type="ARBA" id="ARBA00004123"/>
    </source>
</evidence>
<keyword evidence="8" id="KW-0131">Cell cycle</keyword>
<feature type="compositionally biased region" description="Low complexity" evidence="10">
    <location>
        <begin position="252"/>
        <end position="270"/>
    </location>
</feature>
<dbReference type="GO" id="GO:0000775">
    <property type="term" value="C:chromosome, centromeric region"/>
    <property type="evidence" value="ECO:0007669"/>
    <property type="project" value="UniProtKB-SubCell"/>
</dbReference>
<keyword evidence="13" id="KW-1185">Reference proteome</keyword>